<evidence type="ECO:0000313" key="1">
    <source>
        <dbReference type="EMBL" id="SMC40445.1"/>
    </source>
</evidence>
<gene>
    <name evidence="1" type="ORF">SAMN04488524_0232</name>
</gene>
<organism evidence="1 2">
    <name type="scientific">Pedobacter africanus</name>
    <dbReference type="NCBI Taxonomy" id="151894"/>
    <lineage>
        <taxon>Bacteria</taxon>
        <taxon>Pseudomonadati</taxon>
        <taxon>Bacteroidota</taxon>
        <taxon>Sphingobacteriia</taxon>
        <taxon>Sphingobacteriales</taxon>
        <taxon>Sphingobacteriaceae</taxon>
        <taxon>Pedobacter</taxon>
    </lineage>
</organism>
<proteinExistence type="predicted"/>
<dbReference type="OrthoDB" id="9761519at2"/>
<dbReference type="Proteomes" id="UP000192756">
    <property type="component" value="Unassembled WGS sequence"/>
</dbReference>
<keyword evidence="2" id="KW-1185">Reference proteome</keyword>
<evidence type="ECO:0008006" key="3">
    <source>
        <dbReference type="Google" id="ProtNLM"/>
    </source>
</evidence>
<protein>
    <recommendedName>
        <fullName evidence="3">Alpha-L-rhamnosidase</fullName>
    </recommendedName>
</protein>
<name>A0A1W1YW41_9SPHI</name>
<reference evidence="2" key="1">
    <citation type="submission" date="2017-04" db="EMBL/GenBank/DDBJ databases">
        <authorList>
            <person name="Varghese N."/>
            <person name="Submissions S."/>
        </authorList>
    </citation>
    <scope>NUCLEOTIDE SEQUENCE [LARGE SCALE GENOMIC DNA]</scope>
    <source>
        <strain evidence="2">DSM 12126</strain>
    </source>
</reference>
<dbReference type="PANTHER" id="PTHR36848">
    <property type="entry name" value="DNA-BINDING PROTEIN (PUTATIVE SECRETED PROTEIN)-RELATED"/>
    <property type="match status" value="1"/>
</dbReference>
<dbReference type="EMBL" id="FWXT01000001">
    <property type="protein sequence ID" value="SMC40445.1"/>
    <property type="molecule type" value="Genomic_DNA"/>
</dbReference>
<dbReference type="STRING" id="151894.SAMN04488524_0232"/>
<dbReference type="Pfam" id="PF17132">
    <property type="entry name" value="Glyco_hydro_106"/>
    <property type="match status" value="1"/>
</dbReference>
<dbReference type="AlphaFoldDB" id="A0A1W1YW41"/>
<evidence type="ECO:0000313" key="2">
    <source>
        <dbReference type="Proteomes" id="UP000192756"/>
    </source>
</evidence>
<dbReference type="RefSeq" id="WP_084236593.1">
    <property type="nucleotide sequence ID" value="NZ_FWXT01000001.1"/>
</dbReference>
<dbReference type="InterPro" id="IPR053161">
    <property type="entry name" value="Ulvan_degrading_GH"/>
</dbReference>
<accession>A0A1W1YW41</accession>
<sequence>MKLKQPLILILAMGLFCLAGFQLRREEQTNPGSFEVLKKSFKDPVKAYGTTPFWVWNAKVSRELIDSMMLDYKKNDFAGVIVHPRPGLITEYLSEEWFRLFDYTMQLGKKLGLKVWIYDENSYPTGFGGGLVPDQMPESYNQGQMLYMSEVEQLPDSPADIFIALKAENGTYIDVSSNLNAVQGKKGKYRIFKKVNYEKSNRGTVAGPIGSSYVDLMAKGVTQKFMDVTFKGYERVAGHEFGKTVPGIFSDEPTIINEGRDCVRWTPDLFASFKEKWGYDLSLQLPSLFEETGNWKKVRHNYYQTLLQLFIDRWSKPMFNYTRQHNLIWTGHYWEHGWPSPYHGPDNMAMYAWHQMPGIDMLFNQYNEEKPVQFGNIRAVKELGSVANQLGKQRTLSETYGGGGWELTFKDMKRLADWEFVLGVNFMNQHLSFMTITGARKYDYPPSFSYHEPWWPFYKTLNQYFARLSLCLASGQQKNDVLVMEPTTSAWMYYFRGKENKRFFEIGKSFNDFVTTLQKEHVEYDLGCENIIKDQGRIENGKFVIGQRAYSTIVVPPGMDNIDGPTFNLLKTYVGQGGKVILFEKPAFVDGGAIPADNFFAAGKINVLQVTAGAQKQIIREHLLPKDFRIAASDSHGLGGNLYYQRRQLSDGQLVFLSNVSMDGTSKGKVLLNGKDALVMDLFTGEIRDYPDKEGKGKVEFSFEIPPAGSMMVFASDKKQAGFRASDLLLHQTLVQTKPAAVLRPAENSLMIDFCDLELKRPDTAYRDLHVGVASNTAFKHFGFKDGVGNPWNNRTQFKDKIVARDTFSVGTGYTATYHFELAGNVNLKQCRAVVEQRGLWQRVTINGTQVNVLKGEWWLDRSFGVFEIGKYLKPGKNSLALSVSPMRVYAEIEPVYILGNFNLAPAARGWKIVSPQALTFGPWNKQGLPLYGQGIRYIKELQVQKTGTEYILRLKKWNGTVAAVKVNGVPAGIISSEPNELKIGHCLKKGGNRVEVEVIGSLKNLLGPHHNKPLPGLVDPGKWYNVKTYPSGSDYQTYSYGLEEDFVILKQVK</sequence>
<dbReference type="PANTHER" id="PTHR36848:SF2">
    <property type="entry name" value="SECRETED PROTEIN"/>
    <property type="match status" value="1"/>
</dbReference>